<evidence type="ECO:0000313" key="3">
    <source>
        <dbReference type="EMBL" id="CAB4187096.1"/>
    </source>
</evidence>
<dbReference type="EMBL" id="LR797101">
    <property type="protein sequence ID" value="CAB4187096.1"/>
    <property type="molecule type" value="Genomic_DNA"/>
</dbReference>
<dbReference type="EMBL" id="LR796485">
    <property type="protein sequence ID" value="CAB4147010.1"/>
    <property type="molecule type" value="Genomic_DNA"/>
</dbReference>
<proteinExistence type="predicted"/>
<protein>
    <submittedName>
        <fullName evidence="1">Uncharacterized protein</fullName>
    </submittedName>
</protein>
<evidence type="ECO:0000313" key="4">
    <source>
        <dbReference type="EMBL" id="CAB4218575.1"/>
    </source>
</evidence>
<gene>
    <name evidence="2" type="ORF">UFOVP1011_43</name>
    <name evidence="3" type="ORF">UFOVP1162_21</name>
    <name evidence="4" type="ORF">UFOVP1611_24</name>
    <name evidence="1" type="ORF">UFOVP504_7</name>
</gene>
<sequence>MNTSIATVKIIGITPLSQSRQHDEPKLEGERPDDYDKRTWREKLNVAEREGKQTVVIPAHGLHQAIASAAKYSKRQIPGQGKATWTAKFTAGITLLEDPALNIDPATVGAVTISANADGIRGSGKRVPRKFPVMSEWSATFDVIVLDPIITKDVFSEMLTMAGMFIGIGRFRPEKGGTNGRFKIASIEWTDNRQLAA</sequence>
<evidence type="ECO:0000313" key="1">
    <source>
        <dbReference type="EMBL" id="CAB4147010.1"/>
    </source>
</evidence>
<evidence type="ECO:0000313" key="2">
    <source>
        <dbReference type="EMBL" id="CAB4178215.1"/>
    </source>
</evidence>
<organism evidence="1">
    <name type="scientific">uncultured Caudovirales phage</name>
    <dbReference type="NCBI Taxonomy" id="2100421"/>
    <lineage>
        <taxon>Viruses</taxon>
        <taxon>Duplodnaviria</taxon>
        <taxon>Heunggongvirae</taxon>
        <taxon>Uroviricota</taxon>
        <taxon>Caudoviricetes</taxon>
        <taxon>Peduoviridae</taxon>
        <taxon>Maltschvirus</taxon>
        <taxon>Maltschvirus maltsch</taxon>
    </lineage>
</organism>
<dbReference type="EMBL" id="LR797465">
    <property type="protein sequence ID" value="CAB4218575.1"/>
    <property type="molecule type" value="Genomic_DNA"/>
</dbReference>
<name>A0A6J5MPN0_9CAUD</name>
<dbReference type="EMBL" id="LR796959">
    <property type="protein sequence ID" value="CAB4178215.1"/>
    <property type="molecule type" value="Genomic_DNA"/>
</dbReference>
<accession>A0A6J5MPN0</accession>
<reference evidence="1" key="1">
    <citation type="submission" date="2020-04" db="EMBL/GenBank/DDBJ databases">
        <authorList>
            <person name="Chiriac C."/>
            <person name="Salcher M."/>
            <person name="Ghai R."/>
            <person name="Kavagutti S V."/>
        </authorList>
    </citation>
    <scope>NUCLEOTIDE SEQUENCE</scope>
</reference>